<accession>A0A1R4KT40</accession>
<reference evidence="1 2" key="1">
    <citation type="submission" date="2017-02" db="EMBL/GenBank/DDBJ databases">
        <authorList>
            <person name="Peterson S.W."/>
        </authorList>
    </citation>
    <scope>NUCLEOTIDE SEQUENCE [LARGE SCALE GENOMIC DNA]</scope>
    <source>
        <strain evidence="1 2">B Mb 05.01</strain>
    </source>
</reference>
<evidence type="ECO:0000313" key="2">
    <source>
        <dbReference type="Proteomes" id="UP000196320"/>
    </source>
</evidence>
<name>A0A1R4KT40_9MICO</name>
<dbReference type="AlphaFoldDB" id="A0A1R4KT40"/>
<keyword evidence="2" id="KW-1185">Reference proteome</keyword>
<dbReference type="EMBL" id="FUKO01000049">
    <property type="protein sequence ID" value="SJN47516.1"/>
    <property type="molecule type" value="Genomic_DNA"/>
</dbReference>
<dbReference type="Proteomes" id="UP000196320">
    <property type="component" value="Unassembled WGS sequence"/>
</dbReference>
<sequence>MRMPKDRRYCRVMPSAPHLSSALLLSAVRRRRSGRRF</sequence>
<gene>
    <name evidence="1" type="ORF">FM104_16220</name>
</gene>
<organism evidence="1 2">
    <name type="scientific">Microbacterium esteraromaticum</name>
    <dbReference type="NCBI Taxonomy" id="57043"/>
    <lineage>
        <taxon>Bacteria</taxon>
        <taxon>Bacillati</taxon>
        <taxon>Actinomycetota</taxon>
        <taxon>Actinomycetes</taxon>
        <taxon>Micrococcales</taxon>
        <taxon>Microbacteriaceae</taxon>
        <taxon>Microbacterium</taxon>
    </lineage>
</organism>
<protein>
    <submittedName>
        <fullName evidence="1">Uncharacterized protein</fullName>
    </submittedName>
</protein>
<evidence type="ECO:0000313" key="1">
    <source>
        <dbReference type="EMBL" id="SJN47516.1"/>
    </source>
</evidence>
<proteinExistence type="predicted"/>